<feature type="domain" description="FAD-binding" evidence="6">
    <location>
        <begin position="7"/>
        <end position="254"/>
    </location>
</feature>
<keyword evidence="4" id="KW-0560">Oxidoreductase</keyword>
<dbReference type="GO" id="GO:0071949">
    <property type="term" value="F:FAD binding"/>
    <property type="evidence" value="ECO:0007669"/>
    <property type="project" value="InterPro"/>
</dbReference>
<keyword evidence="5" id="KW-0812">Transmembrane</keyword>
<keyword evidence="5" id="KW-1133">Transmembrane helix</keyword>
<dbReference type="OrthoDB" id="655030at2759"/>
<dbReference type="Proteomes" id="UP000807716">
    <property type="component" value="Unassembled WGS sequence"/>
</dbReference>
<organism evidence="7 8">
    <name type="scientific">Actinomortierella ambigua</name>
    <dbReference type="NCBI Taxonomy" id="1343610"/>
    <lineage>
        <taxon>Eukaryota</taxon>
        <taxon>Fungi</taxon>
        <taxon>Fungi incertae sedis</taxon>
        <taxon>Mucoromycota</taxon>
        <taxon>Mortierellomycotina</taxon>
        <taxon>Mortierellomycetes</taxon>
        <taxon>Mortierellales</taxon>
        <taxon>Mortierellaceae</taxon>
        <taxon>Actinomortierella</taxon>
    </lineage>
</organism>
<dbReference type="InterPro" id="IPR050562">
    <property type="entry name" value="FAD_mOase_fung"/>
</dbReference>
<dbReference type="PANTHER" id="PTHR47356">
    <property type="entry name" value="FAD-DEPENDENT MONOOXYGENASE ASQG-RELATED"/>
    <property type="match status" value="1"/>
</dbReference>
<evidence type="ECO:0000256" key="1">
    <source>
        <dbReference type="ARBA" id="ARBA00007992"/>
    </source>
</evidence>
<evidence type="ECO:0000313" key="7">
    <source>
        <dbReference type="EMBL" id="KAG0262695.1"/>
    </source>
</evidence>
<dbReference type="AlphaFoldDB" id="A0A9P6QA11"/>
<dbReference type="InterPro" id="IPR002938">
    <property type="entry name" value="FAD-bd"/>
</dbReference>
<evidence type="ECO:0000256" key="5">
    <source>
        <dbReference type="SAM" id="Phobius"/>
    </source>
</evidence>
<evidence type="ECO:0000256" key="3">
    <source>
        <dbReference type="ARBA" id="ARBA00022827"/>
    </source>
</evidence>
<accession>A0A9P6QA11</accession>
<evidence type="ECO:0000256" key="4">
    <source>
        <dbReference type="ARBA" id="ARBA00023002"/>
    </source>
</evidence>
<keyword evidence="3" id="KW-0274">FAD</keyword>
<dbReference type="PANTHER" id="PTHR47356:SF2">
    <property type="entry name" value="FAD-BINDING DOMAIN-CONTAINING PROTEIN-RELATED"/>
    <property type="match status" value="1"/>
</dbReference>
<name>A0A9P6QA11_9FUNG</name>
<evidence type="ECO:0000256" key="2">
    <source>
        <dbReference type="ARBA" id="ARBA00022630"/>
    </source>
</evidence>
<protein>
    <recommendedName>
        <fullName evidence="6">FAD-binding domain-containing protein</fullName>
    </recommendedName>
</protein>
<dbReference type="EMBL" id="JAAAJB010000180">
    <property type="protein sequence ID" value="KAG0262695.1"/>
    <property type="molecule type" value="Genomic_DNA"/>
</dbReference>
<keyword evidence="2" id="KW-0285">Flavoprotein</keyword>
<proteinExistence type="inferred from homology"/>
<sequence length="471" mass="52646">MEGPPDIRVLIVGAGIGGLLLAILLEKAGIPYMVIERTSTFRPLGSAISLSAAVQPLLEQLGLLDEINEASKPEQAAYFYDESLTRIGAVDAVFSKERYGYYVRMLSRPTLYNILLRRIPKEKILLGKRVIGVEQTETRAMVRCADQSVHEADVVVGADGAYSAVRQNMFRELDQRHKLRSSDAKPMAIDQECVVGTTEPLDPARFPIVGEEFSTLHIVLSVDRQYAFWAVPVEDNRLSWIIGHKLEDKDYRKQETFKSSEWGPEAAEEICSKVRHLNCPVSGSIDEIINSTKPSLRSRVFLEEKLFKTWTSGRVVLLGDGAMQAMFDAVSIANHLSELEHNTVEAISTCFQAYYDERKKSAKDAVHGSRQVSTILSSHGWAVDVARKVSLSYVPDWLVRLIRDKTSSVRPQAIFLQRVPDRGSVRAKPTRVSVRALEFCRIRRQRAAAAAALLMTQQQLATKQASLNSFV</sequence>
<keyword evidence="8" id="KW-1185">Reference proteome</keyword>
<feature type="transmembrane region" description="Helical" evidence="5">
    <location>
        <begin position="7"/>
        <end position="25"/>
    </location>
</feature>
<comment type="similarity">
    <text evidence="1">Belongs to the paxM FAD-dependent monooxygenase family.</text>
</comment>
<dbReference type="InterPro" id="IPR036188">
    <property type="entry name" value="FAD/NAD-bd_sf"/>
</dbReference>
<dbReference type="Pfam" id="PF01494">
    <property type="entry name" value="FAD_binding_3"/>
    <property type="match status" value="1"/>
</dbReference>
<evidence type="ECO:0000313" key="8">
    <source>
        <dbReference type="Proteomes" id="UP000807716"/>
    </source>
</evidence>
<gene>
    <name evidence="7" type="ORF">DFQ27_002214</name>
</gene>
<reference evidence="7" key="1">
    <citation type="journal article" date="2020" name="Fungal Divers.">
        <title>Resolving the Mortierellaceae phylogeny through synthesis of multi-gene phylogenetics and phylogenomics.</title>
        <authorList>
            <person name="Vandepol N."/>
            <person name="Liber J."/>
            <person name="Desiro A."/>
            <person name="Na H."/>
            <person name="Kennedy M."/>
            <person name="Barry K."/>
            <person name="Grigoriev I.V."/>
            <person name="Miller A.N."/>
            <person name="O'Donnell K."/>
            <person name="Stajich J.E."/>
            <person name="Bonito G."/>
        </authorList>
    </citation>
    <scope>NUCLEOTIDE SEQUENCE</scope>
    <source>
        <strain evidence="7">BC1065</strain>
    </source>
</reference>
<keyword evidence="5" id="KW-0472">Membrane</keyword>
<dbReference type="Gene3D" id="3.50.50.60">
    <property type="entry name" value="FAD/NAD(P)-binding domain"/>
    <property type="match status" value="1"/>
</dbReference>
<dbReference type="SUPFAM" id="SSF51905">
    <property type="entry name" value="FAD/NAD(P)-binding domain"/>
    <property type="match status" value="1"/>
</dbReference>
<dbReference type="GO" id="GO:0004497">
    <property type="term" value="F:monooxygenase activity"/>
    <property type="evidence" value="ECO:0007669"/>
    <property type="project" value="InterPro"/>
</dbReference>
<comment type="caution">
    <text evidence="7">The sequence shown here is derived from an EMBL/GenBank/DDBJ whole genome shotgun (WGS) entry which is preliminary data.</text>
</comment>
<dbReference type="PRINTS" id="PR00420">
    <property type="entry name" value="RNGMNOXGNASE"/>
</dbReference>
<evidence type="ECO:0000259" key="6">
    <source>
        <dbReference type="Pfam" id="PF01494"/>
    </source>
</evidence>